<dbReference type="GO" id="GO:0005886">
    <property type="term" value="C:plasma membrane"/>
    <property type="evidence" value="ECO:0007669"/>
    <property type="project" value="UniProtKB-SubCell"/>
</dbReference>
<dbReference type="Pfam" id="PF04101">
    <property type="entry name" value="Glyco_tran_28_C"/>
    <property type="match status" value="1"/>
</dbReference>
<comment type="function">
    <text evidence="10">Cell wall formation. Catalyzes the transfer of a GlcNAc subunit on undecaprenyl-pyrophosphoryl-MurNAc-pentapeptide (lipid intermediate I) to form undecaprenyl-pyrophosphoryl-MurNAc-(pentapeptide)GlcNAc (lipid intermediate II).</text>
</comment>
<dbReference type="InterPro" id="IPR006009">
    <property type="entry name" value="GlcNAc_MurG"/>
</dbReference>
<evidence type="ECO:0000256" key="9">
    <source>
        <dbReference type="ARBA" id="ARBA00023316"/>
    </source>
</evidence>
<dbReference type="GO" id="GO:0008360">
    <property type="term" value="P:regulation of cell shape"/>
    <property type="evidence" value="ECO:0007669"/>
    <property type="project" value="UniProtKB-KW"/>
</dbReference>
<dbReference type="UniPathway" id="UPA00219"/>
<evidence type="ECO:0000256" key="8">
    <source>
        <dbReference type="ARBA" id="ARBA00023306"/>
    </source>
</evidence>
<accession>A0A7T0BTU5</accession>
<dbReference type="GO" id="GO:0005975">
    <property type="term" value="P:carbohydrate metabolic process"/>
    <property type="evidence" value="ECO:0007669"/>
    <property type="project" value="InterPro"/>
</dbReference>
<dbReference type="AlphaFoldDB" id="A0A7T0BTU5"/>
<keyword evidence="8 10" id="KW-0131">Cell cycle</keyword>
<evidence type="ECO:0000256" key="5">
    <source>
        <dbReference type="ARBA" id="ARBA00022960"/>
    </source>
</evidence>
<comment type="catalytic activity">
    <reaction evidence="10">
        <text>di-trans,octa-cis-undecaprenyl diphospho-N-acetyl-alpha-D-muramoyl-L-alanyl-D-glutamyl-meso-2,6-diaminopimeloyl-D-alanyl-D-alanine + UDP-N-acetyl-alpha-D-glucosamine = di-trans,octa-cis-undecaprenyl diphospho-[N-acetyl-alpha-D-glucosaminyl-(1-&gt;4)]-N-acetyl-alpha-D-muramoyl-L-alanyl-D-glutamyl-meso-2,6-diaminopimeloyl-D-alanyl-D-alanine + UDP + H(+)</text>
        <dbReference type="Rhea" id="RHEA:31227"/>
        <dbReference type="ChEBI" id="CHEBI:15378"/>
        <dbReference type="ChEBI" id="CHEBI:57705"/>
        <dbReference type="ChEBI" id="CHEBI:58223"/>
        <dbReference type="ChEBI" id="CHEBI:61387"/>
        <dbReference type="ChEBI" id="CHEBI:61388"/>
        <dbReference type="EC" id="2.4.1.227"/>
    </reaction>
</comment>
<evidence type="ECO:0000259" key="12">
    <source>
        <dbReference type="Pfam" id="PF04101"/>
    </source>
</evidence>
<dbReference type="GO" id="GO:0009252">
    <property type="term" value="P:peptidoglycan biosynthetic process"/>
    <property type="evidence" value="ECO:0007669"/>
    <property type="project" value="UniProtKB-UniRule"/>
</dbReference>
<dbReference type="PANTHER" id="PTHR21015">
    <property type="entry name" value="UDP-N-ACETYLGLUCOSAMINE--N-ACETYLMURAMYL-(PENTAPEPTIDE) PYROPHOSPHORYL-UNDECAPRENOL N-ACETYLGLUCOSAMINE TRANSFERASE 1"/>
    <property type="match status" value="1"/>
</dbReference>
<evidence type="ECO:0000259" key="11">
    <source>
        <dbReference type="Pfam" id="PF03033"/>
    </source>
</evidence>
<dbReference type="GO" id="GO:0050511">
    <property type="term" value="F:undecaprenyldiphospho-muramoylpentapeptide beta-N-acetylglucosaminyltransferase activity"/>
    <property type="evidence" value="ECO:0007669"/>
    <property type="project" value="UniProtKB-UniRule"/>
</dbReference>
<keyword evidence="6 10" id="KW-0573">Peptidoglycan synthesis</keyword>
<evidence type="ECO:0000256" key="7">
    <source>
        <dbReference type="ARBA" id="ARBA00023136"/>
    </source>
</evidence>
<evidence type="ECO:0000256" key="1">
    <source>
        <dbReference type="ARBA" id="ARBA00022475"/>
    </source>
</evidence>
<dbReference type="GO" id="GO:0051301">
    <property type="term" value="P:cell division"/>
    <property type="evidence" value="ECO:0007669"/>
    <property type="project" value="UniProtKB-KW"/>
</dbReference>
<proteinExistence type="inferred from homology"/>
<dbReference type="Proteomes" id="UP000594688">
    <property type="component" value="Chromosome"/>
</dbReference>
<comment type="caution">
    <text evidence="10">Lacks conserved residue(s) required for the propagation of feature annotation.</text>
</comment>
<feature type="binding site" evidence="10">
    <location>
        <begin position="12"/>
        <end position="14"/>
    </location>
    <ligand>
        <name>UDP-N-acetyl-alpha-D-glucosamine</name>
        <dbReference type="ChEBI" id="CHEBI:57705"/>
    </ligand>
</feature>
<keyword evidence="3 10" id="KW-0328">Glycosyltransferase</keyword>
<evidence type="ECO:0000256" key="6">
    <source>
        <dbReference type="ARBA" id="ARBA00022984"/>
    </source>
</evidence>
<feature type="binding site" evidence="10">
    <location>
        <position position="191"/>
    </location>
    <ligand>
        <name>UDP-N-acetyl-alpha-D-glucosamine</name>
        <dbReference type="ChEBI" id="CHEBI:57705"/>
    </ligand>
</feature>
<evidence type="ECO:0000313" key="14">
    <source>
        <dbReference type="Proteomes" id="UP000594688"/>
    </source>
</evidence>
<keyword evidence="9 10" id="KW-0961">Cell wall biogenesis/degradation</keyword>
<feature type="binding site" evidence="10">
    <location>
        <position position="291"/>
    </location>
    <ligand>
        <name>UDP-N-acetyl-alpha-D-glucosamine</name>
        <dbReference type="ChEBI" id="CHEBI:57705"/>
    </ligand>
</feature>
<feature type="domain" description="Glycosyl transferase family 28 C-terminal" evidence="12">
    <location>
        <begin position="185"/>
        <end position="348"/>
    </location>
</feature>
<keyword evidence="2 10" id="KW-0132">Cell division</keyword>
<comment type="subcellular location">
    <subcellularLocation>
        <location evidence="10">Cell membrane</location>
        <topology evidence="10">Peripheral membrane protein</topology>
        <orientation evidence="10">Cytoplasmic side</orientation>
    </subcellularLocation>
</comment>
<evidence type="ECO:0000256" key="10">
    <source>
        <dbReference type="HAMAP-Rule" id="MF_00033"/>
    </source>
</evidence>
<dbReference type="HAMAP" id="MF_00033">
    <property type="entry name" value="MurG"/>
    <property type="match status" value="1"/>
</dbReference>
<keyword evidence="1 10" id="KW-1003">Cell membrane</keyword>
<dbReference type="Pfam" id="PF03033">
    <property type="entry name" value="Glyco_transf_28"/>
    <property type="match status" value="1"/>
</dbReference>
<feature type="binding site" evidence="10">
    <location>
        <position position="165"/>
    </location>
    <ligand>
        <name>UDP-N-acetyl-alpha-D-glucosamine</name>
        <dbReference type="ChEBI" id="CHEBI:57705"/>
    </ligand>
</feature>
<dbReference type="EMBL" id="CP048685">
    <property type="protein sequence ID" value="QPJ60672.1"/>
    <property type="molecule type" value="Genomic_DNA"/>
</dbReference>
<dbReference type="PANTHER" id="PTHR21015:SF22">
    <property type="entry name" value="GLYCOSYLTRANSFERASE"/>
    <property type="match status" value="1"/>
</dbReference>
<dbReference type="SUPFAM" id="SSF53756">
    <property type="entry name" value="UDP-Glycosyltransferase/glycogen phosphorylase"/>
    <property type="match status" value="1"/>
</dbReference>
<evidence type="ECO:0000256" key="4">
    <source>
        <dbReference type="ARBA" id="ARBA00022679"/>
    </source>
</evidence>
<reference evidence="13 14" key="1">
    <citation type="submission" date="2020-02" db="EMBL/GenBank/DDBJ databases">
        <title>Genomic and physiological characterization of two novel Nitrospinaceae genera.</title>
        <authorList>
            <person name="Mueller A.J."/>
            <person name="Jung M.-Y."/>
            <person name="Strachan C.R."/>
            <person name="Herbold C.W."/>
            <person name="Kirkegaard R.H."/>
            <person name="Daims H."/>
        </authorList>
    </citation>
    <scope>NUCLEOTIDE SEQUENCE [LARGE SCALE GENOMIC DNA]</scope>
    <source>
        <strain evidence="13">EB</strain>
    </source>
</reference>
<keyword evidence="7 10" id="KW-0472">Membrane</keyword>
<feature type="domain" description="Glycosyltransferase family 28 N-terminal" evidence="11">
    <location>
        <begin position="5"/>
        <end position="142"/>
    </location>
</feature>
<name>A0A7T0BTU5_9BACT</name>
<dbReference type="KEGG" id="nli:G3M70_01715"/>
<comment type="similarity">
    <text evidence="10">Belongs to the glycosyltransferase 28 family. MurG subfamily.</text>
</comment>
<evidence type="ECO:0000256" key="3">
    <source>
        <dbReference type="ARBA" id="ARBA00022676"/>
    </source>
</evidence>
<keyword evidence="4 10" id="KW-0808">Transferase</keyword>
<gene>
    <name evidence="10 13" type="primary">murG</name>
    <name evidence="13" type="ORF">G3M70_01715</name>
</gene>
<feature type="binding site" evidence="10">
    <location>
        <position position="124"/>
    </location>
    <ligand>
        <name>UDP-N-acetyl-alpha-D-glucosamine</name>
        <dbReference type="ChEBI" id="CHEBI:57705"/>
    </ligand>
</feature>
<sequence>MPKRVVIAGGGTGGHLYPGIALARKLMEHDMEITFIGTERGIESRVLPKEGFPLKTIASAGLVGKRGMSRIVSLVKLPVGVLQAMGYLAGNRPALVVGVGGYVSGPAVFAASLLGIPTLIHEQNAYPGVTNRMLGKLAKRVCISFEEAKQFFPKRKVVLTGNMIRKTFSEASEPQPRDAGEKLNVLILGGSQGASSINKAMTEALQHLDEYKERIQLVHQTGENDLEKVKSEYQKQNWRAEVAPFLFDMEERYQKADLVIARAGATTLSEVTALGKPSILIPFPFATHNHQERNARVLEAADAGVVLLDREVDGKKIAELVIDALENPSRWNVRALASYQLGRRDATHRVATECLELINLKAA</sequence>
<organism evidence="13 14">
    <name type="scientific">Candidatus Nitronauta litoralis</name>
    <dbReference type="NCBI Taxonomy" id="2705533"/>
    <lineage>
        <taxon>Bacteria</taxon>
        <taxon>Pseudomonadati</taxon>
        <taxon>Nitrospinota/Tectimicrobiota group</taxon>
        <taxon>Nitrospinota</taxon>
        <taxon>Nitrospinia</taxon>
        <taxon>Nitrospinales</taxon>
        <taxon>Nitrospinaceae</taxon>
        <taxon>Candidatus Nitronauta</taxon>
    </lineage>
</organism>
<dbReference type="InterPro" id="IPR004276">
    <property type="entry name" value="GlycoTrans_28_N"/>
</dbReference>
<protein>
    <recommendedName>
        <fullName evidence="10">UDP-N-acetylglucosamine--N-acetylmuramyl-(pentapeptide) pyrophosphoryl-undecaprenol N-acetylglucosamine transferase</fullName>
        <ecNumber evidence="10">2.4.1.227</ecNumber>
    </recommendedName>
    <alternativeName>
        <fullName evidence="10">Undecaprenyl-PP-MurNAc-pentapeptide-UDPGlcNAc GlcNAc transferase</fullName>
    </alternativeName>
</protein>
<evidence type="ECO:0000256" key="2">
    <source>
        <dbReference type="ARBA" id="ARBA00022618"/>
    </source>
</evidence>
<dbReference type="EC" id="2.4.1.227" evidence="10"/>
<dbReference type="GO" id="GO:0071555">
    <property type="term" value="P:cell wall organization"/>
    <property type="evidence" value="ECO:0007669"/>
    <property type="project" value="UniProtKB-KW"/>
</dbReference>
<comment type="pathway">
    <text evidence="10">Cell wall biogenesis; peptidoglycan biosynthesis.</text>
</comment>
<dbReference type="InterPro" id="IPR007235">
    <property type="entry name" value="Glyco_trans_28_C"/>
</dbReference>
<keyword evidence="5 10" id="KW-0133">Cell shape</keyword>
<dbReference type="NCBIfam" id="TIGR01133">
    <property type="entry name" value="murG"/>
    <property type="match status" value="1"/>
</dbReference>
<evidence type="ECO:0000313" key="13">
    <source>
        <dbReference type="EMBL" id="QPJ60672.1"/>
    </source>
</evidence>
<dbReference type="CDD" id="cd03785">
    <property type="entry name" value="GT28_MurG"/>
    <property type="match status" value="1"/>
</dbReference>
<dbReference type="Gene3D" id="3.40.50.2000">
    <property type="entry name" value="Glycogen Phosphorylase B"/>
    <property type="match status" value="2"/>
</dbReference>